<sequence>MTIEDLKKKAENLERMIVSAGPADRLTLQPQFSKVLYKLKAEGEDVPMRMRRLDAVLVEEAIEERFDNLPV</sequence>
<keyword evidence="2" id="KW-1185">Reference proteome</keyword>
<reference evidence="1 2" key="1">
    <citation type="submission" date="2023-05" db="EMBL/GenBank/DDBJ databases">
        <title>Sedimentitalea sp. nov. JM2-8.</title>
        <authorList>
            <person name="Huang J."/>
        </authorList>
    </citation>
    <scope>NUCLEOTIDE SEQUENCE [LARGE SCALE GENOMIC DNA]</scope>
    <source>
        <strain evidence="1 2">JM2-8</strain>
    </source>
</reference>
<evidence type="ECO:0000313" key="1">
    <source>
        <dbReference type="EMBL" id="MDK3074438.1"/>
    </source>
</evidence>
<gene>
    <name evidence="1" type="ORF">QO034_15160</name>
</gene>
<dbReference type="RefSeq" id="WP_284486369.1">
    <property type="nucleotide sequence ID" value="NZ_JASNJE010000019.1"/>
</dbReference>
<protein>
    <submittedName>
        <fullName evidence="1">Uncharacterized protein</fullName>
    </submittedName>
</protein>
<name>A0ABT7FH43_9RHOB</name>
<accession>A0ABT7FH43</accession>
<organism evidence="1 2">
    <name type="scientific">Sedimentitalea xiamensis</name>
    <dbReference type="NCBI Taxonomy" id="3050037"/>
    <lineage>
        <taxon>Bacteria</taxon>
        <taxon>Pseudomonadati</taxon>
        <taxon>Pseudomonadota</taxon>
        <taxon>Alphaproteobacteria</taxon>
        <taxon>Rhodobacterales</taxon>
        <taxon>Paracoccaceae</taxon>
        <taxon>Sedimentitalea</taxon>
    </lineage>
</organism>
<comment type="caution">
    <text evidence="1">The sequence shown here is derived from an EMBL/GenBank/DDBJ whole genome shotgun (WGS) entry which is preliminary data.</text>
</comment>
<proteinExistence type="predicted"/>
<dbReference type="Proteomes" id="UP001227126">
    <property type="component" value="Unassembled WGS sequence"/>
</dbReference>
<dbReference type="EMBL" id="JASNJE010000019">
    <property type="protein sequence ID" value="MDK3074438.1"/>
    <property type="molecule type" value="Genomic_DNA"/>
</dbReference>
<evidence type="ECO:0000313" key="2">
    <source>
        <dbReference type="Proteomes" id="UP001227126"/>
    </source>
</evidence>